<dbReference type="CDD" id="cd00093">
    <property type="entry name" value="HTH_XRE"/>
    <property type="match status" value="1"/>
</dbReference>
<dbReference type="OrthoDB" id="4282897at2"/>
<dbReference type="EMBL" id="PVTJ01000004">
    <property type="protein sequence ID" value="PRY59086.1"/>
    <property type="molecule type" value="Genomic_DNA"/>
</dbReference>
<evidence type="ECO:0000313" key="3">
    <source>
        <dbReference type="Proteomes" id="UP000238176"/>
    </source>
</evidence>
<dbReference type="InterPro" id="IPR010982">
    <property type="entry name" value="Lambda_DNA-bd_dom_sf"/>
</dbReference>
<organism evidence="2 3">
    <name type="scientific">Glycomyces artemisiae</name>
    <dbReference type="NCBI Taxonomy" id="1076443"/>
    <lineage>
        <taxon>Bacteria</taxon>
        <taxon>Bacillati</taxon>
        <taxon>Actinomycetota</taxon>
        <taxon>Actinomycetes</taxon>
        <taxon>Glycomycetales</taxon>
        <taxon>Glycomycetaceae</taxon>
        <taxon>Glycomyces</taxon>
    </lineage>
</organism>
<sequence length="117" mass="12997">MVTRVTDRDFSSFVRDVRKRAHVSFRELSDSAGVSNPYLQGERGVRRPSGAVLRQLALALRMTTPIMYLRASVGSGEDGGSATPLAIATDRELTARQKQTLTEMYEAFCDQNERTAK</sequence>
<keyword evidence="3" id="KW-1185">Reference proteome</keyword>
<dbReference type="SUPFAM" id="SSF47413">
    <property type="entry name" value="lambda repressor-like DNA-binding domains"/>
    <property type="match status" value="1"/>
</dbReference>
<dbReference type="InterPro" id="IPR001387">
    <property type="entry name" value="Cro/C1-type_HTH"/>
</dbReference>
<evidence type="ECO:0000259" key="1">
    <source>
        <dbReference type="PROSITE" id="PS50943"/>
    </source>
</evidence>
<name>A0A2T0UMF5_9ACTN</name>
<proteinExistence type="predicted"/>
<dbReference type="AlphaFoldDB" id="A0A2T0UMF5"/>
<accession>A0A2T0UMF5</accession>
<dbReference type="GO" id="GO:0003677">
    <property type="term" value="F:DNA binding"/>
    <property type="evidence" value="ECO:0007669"/>
    <property type="project" value="InterPro"/>
</dbReference>
<dbReference type="PROSITE" id="PS50943">
    <property type="entry name" value="HTH_CROC1"/>
    <property type="match status" value="1"/>
</dbReference>
<dbReference type="Gene3D" id="1.10.260.40">
    <property type="entry name" value="lambda repressor-like DNA-binding domains"/>
    <property type="match status" value="1"/>
</dbReference>
<evidence type="ECO:0000313" key="2">
    <source>
        <dbReference type="EMBL" id="PRY59086.1"/>
    </source>
</evidence>
<reference evidence="2 3" key="1">
    <citation type="submission" date="2018-03" db="EMBL/GenBank/DDBJ databases">
        <title>Genomic Encyclopedia of Type Strains, Phase III (KMG-III): the genomes of soil and plant-associated and newly described type strains.</title>
        <authorList>
            <person name="Whitman W."/>
        </authorList>
    </citation>
    <scope>NUCLEOTIDE SEQUENCE [LARGE SCALE GENOMIC DNA]</scope>
    <source>
        <strain evidence="2 3">CGMCC 4.7067</strain>
    </source>
</reference>
<feature type="domain" description="HTH cro/C1-type" evidence="1">
    <location>
        <begin position="14"/>
        <end position="67"/>
    </location>
</feature>
<dbReference type="Proteomes" id="UP000238176">
    <property type="component" value="Unassembled WGS sequence"/>
</dbReference>
<comment type="caution">
    <text evidence="2">The sequence shown here is derived from an EMBL/GenBank/DDBJ whole genome shotgun (WGS) entry which is preliminary data.</text>
</comment>
<gene>
    <name evidence="2" type="ORF">B0I28_104242</name>
</gene>
<protein>
    <submittedName>
        <fullName evidence="2">Helix-turn-helix protein</fullName>
    </submittedName>
</protein>